<comment type="subcellular location">
    <subcellularLocation>
        <location evidence="1">Secreted</location>
    </subcellularLocation>
</comment>
<evidence type="ECO:0000313" key="10">
    <source>
        <dbReference type="Proteomes" id="UP001152798"/>
    </source>
</evidence>
<name>A0A9P0MHU6_NEZVI</name>
<feature type="signal peptide" evidence="7">
    <location>
        <begin position="1"/>
        <end position="17"/>
    </location>
</feature>
<evidence type="ECO:0000256" key="5">
    <source>
        <dbReference type="ARBA" id="ARBA00076468"/>
    </source>
</evidence>
<dbReference type="Gene3D" id="2.40.10.10">
    <property type="entry name" value="Trypsin-like serine proteases"/>
    <property type="match status" value="1"/>
</dbReference>
<evidence type="ECO:0000256" key="1">
    <source>
        <dbReference type="ARBA" id="ARBA00004613"/>
    </source>
</evidence>
<dbReference type="OrthoDB" id="6261922at2759"/>
<keyword evidence="10" id="KW-1185">Reference proteome</keyword>
<dbReference type="Pfam" id="PF00089">
    <property type="entry name" value="Trypsin"/>
    <property type="match status" value="1"/>
</dbReference>
<evidence type="ECO:0000259" key="8">
    <source>
        <dbReference type="SMART" id="SM00020"/>
    </source>
</evidence>
<dbReference type="EMBL" id="OV725080">
    <property type="protein sequence ID" value="CAH1398363.1"/>
    <property type="molecule type" value="Genomic_DNA"/>
</dbReference>
<evidence type="ECO:0000256" key="7">
    <source>
        <dbReference type="SAM" id="SignalP"/>
    </source>
</evidence>
<dbReference type="PANTHER" id="PTHR24258:SF129">
    <property type="entry name" value="LP15124P-RELATED"/>
    <property type="match status" value="1"/>
</dbReference>
<dbReference type="Proteomes" id="UP001152798">
    <property type="component" value="Chromosome 4"/>
</dbReference>
<dbReference type="InterPro" id="IPR018114">
    <property type="entry name" value="TRYPSIN_HIS"/>
</dbReference>
<feature type="chain" id="PRO_5040126478" description="Phenoloxidase-activating factor 2" evidence="7">
    <location>
        <begin position="18"/>
        <end position="388"/>
    </location>
</feature>
<protein>
    <recommendedName>
        <fullName evidence="4">Phenoloxidase-activating factor 2</fullName>
    </recommendedName>
    <alternativeName>
        <fullName evidence="5">Prophenoloxidase-activating factor II</fullName>
    </alternativeName>
</protein>
<accession>A0A9P0MHU6</accession>
<dbReference type="SUPFAM" id="SSF50494">
    <property type="entry name" value="Trypsin-like serine proteases"/>
    <property type="match status" value="1"/>
</dbReference>
<feature type="compositionally biased region" description="Basic and acidic residues" evidence="6">
    <location>
        <begin position="33"/>
        <end position="55"/>
    </location>
</feature>
<dbReference type="PANTHER" id="PTHR24258">
    <property type="entry name" value="SERINE PROTEASE-RELATED"/>
    <property type="match status" value="1"/>
</dbReference>
<keyword evidence="2" id="KW-0964">Secreted</keyword>
<evidence type="ECO:0000256" key="3">
    <source>
        <dbReference type="ARBA" id="ARBA00023157"/>
    </source>
</evidence>
<dbReference type="InterPro" id="IPR001254">
    <property type="entry name" value="Trypsin_dom"/>
</dbReference>
<organism evidence="9 10">
    <name type="scientific">Nezara viridula</name>
    <name type="common">Southern green stink bug</name>
    <name type="synonym">Cimex viridulus</name>
    <dbReference type="NCBI Taxonomy" id="85310"/>
    <lineage>
        <taxon>Eukaryota</taxon>
        <taxon>Metazoa</taxon>
        <taxon>Ecdysozoa</taxon>
        <taxon>Arthropoda</taxon>
        <taxon>Hexapoda</taxon>
        <taxon>Insecta</taxon>
        <taxon>Pterygota</taxon>
        <taxon>Neoptera</taxon>
        <taxon>Paraneoptera</taxon>
        <taxon>Hemiptera</taxon>
        <taxon>Heteroptera</taxon>
        <taxon>Panheteroptera</taxon>
        <taxon>Pentatomomorpha</taxon>
        <taxon>Pentatomoidea</taxon>
        <taxon>Pentatomidae</taxon>
        <taxon>Pentatominae</taxon>
        <taxon>Nezara</taxon>
    </lineage>
</organism>
<dbReference type="InterPro" id="IPR009003">
    <property type="entry name" value="Peptidase_S1_PA"/>
</dbReference>
<dbReference type="AlphaFoldDB" id="A0A9P0MHU6"/>
<dbReference type="InterPro" id="IPR043504">
    <property type="entry name" value="Peptidase_S1_PA_chymotrypsin"/>
</dbReference>
<proteinExistence type="predicted"/>
<dbReference type="InterPro" id="IPR041515">
    <property type="entry name" value="PPAF-2-like_Clip"/>
</dbReference>
<dbReference type="CDD" id="cd00190">
    <property type="entry name" value="Tryp_SPc"/>
    <property type="match status" value="1"/>
</dbReference>
<evidence type="ECO:0000256" key="2">
    <source>
        <dbReference type="ARBA" id="ARBA00022525"/>
    </source>
</evidence>
<evidence type="ECO:0000256" key="6">
    <source>
        <dbReference type="SAM" id="MobiDB-lite"/>
    </source>
</evidence>
<dbReference type="GO" id="GO:0005576">
    <property type="term" value="C:extracellular region"/>
    <property type="evidence" value="ECO:0007669"/>
    <property type="project" value="UniProtKB-SubCell"/>
</dbReference>
<dbReference type="PRINTS" id="PR00722">
    <property type="entry name" value="CHYMOTRYPSIN"/>
</dbReference>
<feature type="region of interest" description="Disordered" evidence="6">
    <location>
        <begin position="33"/>
        <end position="57"/>
    </location>
</feature>
<evidence type="ECO:0000256" key="4">
    <source>
        <dbReference type="ARBA" id="ARBA00068096"/>
    </source>
</evidence>
<dbReference type="GO" id="GO:0004252">
    <property type="term" value="F:serine-type endopeptidase activity"/>
    <property type="evidence" value="ECO:0007669"/>
    <property type="project" value="InterPro"/>
</dbReference>
<feature type="domain" description="Peptidase S1" evidence="8">
    <location>
        <begin position="128"/>
        <end position="377"/>
    </location>
</feature>
<dbReference type="PROSITE" id="PS00134">
    <property type="entry name" value="TRYPSIN_HIS"/>
    <property type="match status" value="1"/>
</dbReference>
<dbReference type="InterPro" id="IPR001314">
    <property type="entry name" value="Peptidase_S1A"/>
</dbReference>
<dbReference type="GO" id="GO:0006508">
    <property type="term" value="P:proteolysis"/>
    <property type="evidence" value="ECO:0007669"/>
    <property type="project" value="InterPro"/>
</dbReference>
<dbReference type="SMART" id="SM00020">
    <property type="entry name" value="Tryp_SPc"/>
    <property type="match status" value="1"/>
</dbReference>
<dbReference type="FunFam" id="2.40.10.10:FF:000038">
    <property type="entry name" value="Serine protease"/>
    <property type="match status" value="1"/>
</dbReference>
<sequence length="388" mass="42784">MIVRILLFACLLGLVRSQSGDLDVLIEDVFGKDPALPEDKQGNTDPKNNKPREAVDENGDQCSCVPYYQCNNGNVVTDGTGILDIRIRGVCEDYIDQCCKDPTEKPIEPEPRERKGCGQRHPDGVGFRIIGDNNNEAQFGEFPWMVALLRRSVLEDGTELMVYQCGGALIHESVVLTAAHCVTKKKEDSEIYVRAGEWDTQRTNEIFPHQNRKVVRTIVHPGFQSGNLWNDFALLVIEKPFEFAENVDTVCLPSPGVVPLSRECYASGWGKDLFGQKGTYQVILKKIDLPIVPKDHCVDLLRKTRLGQYFRLHESFVCAGGVVGKDTCKGDGGSPLVCPIEGKPGTYEVTGLVAWGIGCGDETPGVYAGVAYARPWIDKTMADIGFSL</sequence>
<keyword evidence="3" id="KW-1015">Disulfide bond</keyword>
<dbReference type="Pfam" id="PF18322">
    <property type="entry name" value="CLIP_1"/>
    <property type="match status" value="1"/>
</dbReference>
<evidence type="ECO:0000313" key="9">
    <source>
        <dbReference type="EMBL" id="CAH1398363.1"/>
    </source>
</evidence>
<keyword evidence="7" id="KW-0732">Signal</keyword>
<gene>
    <name evidence="9" type="ORF">NEZAVI_LOCUS8030</name>
</gene>
<reference evidence="9" key="1">
    <citation type="submission" date="2022-01" db="EMBL/GenBank/DDBJ databases">
        <authorList>
            <person name="King R."/>
        </authorList>
    </citation>
    <scope>NUCLEOTIDE SEQUENCE</scope>
</reference>